<dbReference type="Proteomes" id="UP000829291">
    <property type="component" value="Chromosome 4"/>
</dbReference>
<keyword evidence="4" id="KW-0206">Cytoskeleton</keyword>
<gene>
    <name evidence="9" type="primary">LOC124294177</name>
</gene>
<dbReference type="Pfam" id="PF14886">
    <property type="entry name" value="FAM183"/>
    <property type="match status" value="1"/>
</dbReference>
<feature type="compositionally biased region" description="Polar residues" evidence="7">
    <location>
        <begin position="11"/>
        <end position="20"/>
    </location>
</feature>
<accession>A0ABM3G2E4</accession>
<feature type="compositionally biased region" description="Basic and acidic residues" evidence="7">
    <location>
        <begin position="1"/>
        <end position="10"/>
    </location>
</feature>
<name>A0ABM3G2E4_NEOLC</name>
<dbReference type="RefSeq" id="XP_046594448.1">
    <property type="nucleotide sequence ID" value="XM_046738492.1"/>
</dbReference>
<evidence type="ECO:0000313" key="8">
    <source>
        <dbReference type="Proteomes" id="UP000829291"/>
    </source>
</evidence>
<evidence type="ECO:0000256" key="7">
    <source>
        <dbReference type="SAM" id="MobiDB-lite"/>
    </source>
</evidence>
<sequence length="145" mass="16594">MSAGKTESRADSGSTRSALSPQAKKKERPPFKLCFVKQQESGRSNVSICKTTANVLTPKFYSRDAEPCDSPEISQTVAKITEEEQRVPKTVHRWPLLTSHTYGWWHDRGIQPTDPRFNFHKKTSDMVSYQMRIYAIDRKLKGLGY</sequence>
<organism evidence="8 9">
    <name type="scientific">Neodiprion lecontei</name>
    <name type="common">Redheaded pine sawfly</name>
    <dbReference type="NCBI Taxonomy" id="441921"/>
    <lineage>
        <taxon>Eukaryota</taxon>
        <taxon>Metazoa</taxon>
        <taxon>Ecdysozoa</taxon>
        <taxon>Arthropoda</taxon>
        <taxon>Hexapoda</taxon>
        <taxon>Insecta</taxon>
        <taxon>Pterygota</taxon>
        <taxon>Neoptera</taxon>
        <taxon>Endopterygota</taxon>
        <taxon>Hymenoptera</taxon>
        <taxon>Tenthredinoidea</taxon>
        <taxon>Diprionidae</taxon>
        <taxon>Diprioninae</taxon>
        <taxon>Neodiprion</taxon>
    </lineage>
</organism>
<comment type="similarity">
    <text evidence="6">Belongs to the CFAP144 family.</text>
</comment>
<protein>
    <submittedName>
        <fullName evidence="9">Uncharacterized protein LOC124294177</fullName>
    </submittedName>
</protein>
<evidence type="ECO:0000256" key="1">
    <source>
        <dbReference type="ARBA" id="ARBA00004138"/>
    </source>
</evidence>
<dbReference type="GeneID" id="124294177"/>
<reference evidence="9" key="1">
    <citation type="submission" date="2025-08" db="UniProtKB">
        <authorList>
            <consortium name="RefSeq"/>
        </authorList>
    </citation>
    <scope>IDENTIFICATION</scope>
    <source>
        <tissue evidence="9">Thorax and Abdomen</tissue>
    </source>
</reference>
<feature type="region of interest" description="Disordered" evidence="7">
    <location>
        <begin position="1"/>
        <end position="31"/>
    </location>
</feature>
<keyword evidence="3" id="KW-0963">Cytoplasm</keyword>
<evidence type="ECO:0000256" key="4">
    <source>
        <dbReference type="ARBA" id="ARBA00023212"/>
    </source>
</evidence>
<evidence type="ECO:0000256" key="3">
    <source>
        <dbReference type="ARBA" id="ARBA00022490"/>
    </source>
</evidence>
<keyword evidence="5" id="KW-0966">Cell projection</keyword>
<evidence type="ECO:0000313" key="9">
    <source>
        <dbReference type="RefSeq" id="XP_046594448.1"/>
    </source>
</evidence>
<evidence type="ECO:0000256" key="6">
    <source>
        <dbReference type="ARBA" id="ARBA00034777"/>
    </source>
</evidence>
<evidence type="ECO:0000256" key="5">
    <source>
        <dbReference type="ARBA" id="ARBA00023273"/>
    </source>
</evidence>
<evidence type="ECO:0000256" key="2">
    <source>
        <dbReference type="ARBA" id="ARBA00004245"/>
    </source>
</evidence>
<keyword evidence="8" id="KW-1185">Reference proteome</keyword>
<proteinExistence type="inferred from homology"/>
<comment type="subcellular location">
    <subcellularLocation>
        <location evidence="1">Cell projection</location>
        <location evidence="1">Cilium</location>
    </subcellularLocation>
    <subcellularLocation>
        <location evidence="2">Cytoplasm</location>
        <location evidence="2">Cytoskeleton</location>
    </subcellularLocation>
</comment>
<dbReference type="InterPro" id="IPR029214">
    <property type="entry name" value="CFAP144"/>
</dbReference>